<sequence length="278" mass="31795">MATWGICNIKKVVNGLPSLCSSKSLLKSLFLLTCFINLYPTILGKGQLLSLDEDNWQEMLSGEWMVEFFAPWCPACKALEPVWKEFSDWSDDLGIKVGSVDVTQNPGMSGRFMVTALPTIYHVIDGQFRQYRGSRDKVSFINFIEEKKWSSIDPVSWWQSPQSIIMSTISYFFKLSMALRSAHNKIVEEYGIPYWGSYIIFALGTIILGAILGLMIVCIIDFFFPPKVYVQEVSEKIHLPEEELDSGDVEEEDVIEDDSTKDNQELRRRNIETEQAEK</sequence>
<keyword evidence="15" id="KW-1185">Reference proteome</keyword>
<dbReference type="PANTHER" id="PTHR46107">
    <property type="entry name" value="DUMPY: SHORTER THAN WILD-TYPE"/>
    <property type="match status" value="1"/>
</dbReference>
<dbReference type="PROSITE" id="PS00194">
    <property type="entry name" value="THIOREDOXIN_1"/>
    <property type="match status" value="1"/>
</dbReference>
<evidence type="ECO:0000256" key="11">
    <source>
        <dbReference type="ARBA" id="ARBA00023284"/>
    </source>
</evidence>
<name>A0ABM1C4W6_LIMPO</name>
<dbReference type="Pfam" id="PF00085">
    <property type="entry name" value="Thioredoxin"/>
    <property type="match status" value="1"/>
</dbReference>
<keyword evidence="6" id="KW-0256">Endoplasmic reticulum</keyword>
<evidence type="ECO:0000313" key="16">
    <source>
        <dbReference type="RefSeq" id="XP_013794222.1"/>
    </source>
</evidence>
<keyword evidence="10" id="KW-1015">Disulfide bond</keyword>
<evidence type="ECO:0000256" key="6">
    <source>
        <dbReference type="ARBA" id="ARBA00022824"/>
    </source>
</evidence>
<evidence type="ECO:0000256" key="2">
    <source>
        <dbReference type="ARBA" id="ARBA00022448"/>
    </source>
</evidence>
<evidence type="ECO:0000256" key="9">
    <source>
        <dbReference type="ARBA" id="ARBA00023136"/>
    </source>
</evidence>
<feature type="compositionally biased region" description="Basic and acidic residues" evidence="12">
    <location>
        <begin position="258"/>
        <end position="278"/>
    </location>
</feature>
<reference evidence="16" key="1">
    <citation type="submission" date="2025-08" db="UniProtKB">
        <authorList>
            <consortium name="RefSeq"/>
        </authorList>
    </citation>
    <scope>IDENTIFICATION</scope>
    <source>
        <tissue evidence="16">Muscle</tissue>
    </source>
</reference>
<keyword evidence="4 13" id="KW-0812">Transmembrane</keyword>
<gene>
    <name evidence="16" type="primary">LOC106478241</name>
</gene>
<dbReference type="GeneID" id="106478241"/>
<dbReference type="Proteomes" id="UP000694941">
    <property type="component" value="Unplaced"/>
</dbReference>
<evidence type="ECO:0000313" key="15">
    <source>
        <dbReference type="Proteomes" id="UP000694941"/>
    </source>
</evidence>
<dbReference type="RefSeq" id="XP_013794222.1">
    <property type="nucleotide sequence ID" value="XM_013938768.2"/>
</dbReference>
<feature type="domain" description="Thioredoxin" evidence="14">
    <location>
        <begin position="26"/>
        <end position="149"/>
    </location>
</feature>
<evidence type="ECO:0000256" key="10">
    <source>
        <dbReference type="ARBA" id="ARBA00023157"/>
    </source>
</evidence>
<dbReference type="InterPro" id="IPR036249">
    <property type="entry name" value="Thioredoxin-like_sf"/>
</dbReference>
<dbReference type="Gene3D" id="3.40.30.10">
    <property type="entry name" value="Glutaredoxin"/>
    <property type="match status" value="1"/>
</dbReference>
<proteinExistence type="predicted"/>
<evidence type="ECO:0000256" key="3">
    <source>
        <dbReference type="ARBA" id="ARBA00022553"/>
    </source>
</evidence>
<comment type="subcellular location">
    <subcellularLocation>
        <location evidence="1">Endoplasmic reticulum membrane</location>
        <topology evidence="1">Single-pass type I membrane protein</topology>
    </subcellularLocation>
</comment>
<keyword evidence="8 13" id="KW-1133">Transmembrane helix</keyword>
<accession>A0ABM1C4W6</accession>
<evidence type="ECO:0000259" key="14">
    <source>
        <dbReference type="PROSITE" id="PS51352"/>
    </source>
</evidence>
<dbReference type="PROSITE" id="PS51352">
    <property type="entry name" value="THIOREDOXIN_2"/>
    <property type="match status" value="1"/>
</dbReference>
<feature type="compositionally biased region" description="Acidic residues" evidence="12">
    <location>
        <begin position="242"/>
        <end position="257"/>
    </location>
</feature>
<dbReference type="PANTHER" id="PTHR46107:SF3">
    <property type="entry name" value="THIOREDOXIN DOMAIN-CONTAINING PROTEIN"/>
    <property type="match status" value="1"/>
</dbReference>
<keyword evidence="3" id="KW-0597">Phosphoprotein</keyword>
<dbReference type="InterPro" id="IPR017937">
    <property type="entry name" value="Thioredoxin_CS"/>
</dbReference>
<keyword evidence="7" id="KW-0249">Electron transport</keyword>
<evidence type="ECO:0000256" key="8">
    <source>
        <dbReference type="ARBA" id="ARBA00022989"/>
    </source>
</evidence>
<dbReference type="SUPFAM" id="SSF52833">
    <property type="entry name" value="Thioredoxin-like"/>
    <property type="match status" value="1"/>
</dbReference>
<organism evidence="15 16">
    <name type="scientific">Limulus polyphemus</name>
    <name type="common">Atlantic horseshoe crab</name>
    <dbReference type="NCBI Taxonomy" id="6850"/>
    <lineage>
        <taxon>Eukaryota</taxon>
        <taxon>Metazoa</taxon>
        <taxon>Ecdysozoa</taxon>
        <taxon>Arthropoda</taxon>
        <taxon>Chelicerata</taxon>
        <taxon>Merostomata</taxon>
        <taxon>Xiphosura</taxon>
        <taxon>Limulidae</taxon>
        <taxon>Limulus</taxon>
    </lineage>
</organism>
<evidence type="ECO:0000256" key="12">
    <source>
        <dbReference type="SAM" id="MobiDB-lite"/>
    </source>
</evidence>
<dbReference type="InterPro" id="IPR013766">
    <property type="entry name" value="Thioredoxin_domain"/>
</dbReference>
<protein>
    <submittedName>
        <fullName evidence="16">Thioredoxin-related transmembrane protein 1-like</fullName>
    </submittedName>
</protein>
<keyword evidence="9 13" id="KW-0472">Membrane</keyword>
<feature type="transmembrane region" description="Helical" evidence="13">
    <location>
        <begin position="195"/>
        <end position="224"/>
    </location>
</feature>
<evidence type="ECO:0000256" key="1">
    <source>
        <dbReference type="ARBA" id="ARBA00004115"/>
    </source>
</evidence>
<evidence type="ECO:0000256" key="5">
    <source>
        <dbReference type="ARBA" id="ARBA00022729"/>
    </source>
</evidence>
<dbReference type="InterPro" id="IPR052454">
    <property type="entry name" value="TMX_domain-containing"/>
</dbReference>
<keyword evidence="11" id="KW-0676">Redox-active center</keyword>
<keyword evidence="2" id="KW-0813">Transport</keyword>
<evidence type="ECO:0000256" key="13">
    <source>
        <dbReference type="SAM" id="Phobius"/>
    </source>
</evidence>
<evidence type="ECO:0000256" key="4">
    <source>
        <dbReference type="ARBA" id="ARBA00022692"/>
    </source>
</evidence>
<feature type="region of interest" description="Disordered" evidence="12">
    <location>
        <begin position="241"/>
        <end position="278"/>
    </location>
</feature>
<evidence type="ECO:0000256" key="7">
    <source>
        <dbReference type="ARBA" id="ARBA00022982"/>
    </source>
</evidence>
<keyword evidence="5" id="KW-0732">Signal</keyword>